<evidence type="ECO:0000313" key="2">
    <source>
        <dbReference type="EMBL" id="KCZ80593.1"/>
    </source>
</evidence>
<keyword evidence="1" id="KW-0812">Transmembrane</keyword>
<reference evidence="2 3" key="2">
    <citation type="submission" date="2014-03" db="EMBL/GenBank/DDBJ databases">
        <title>The Genome Sequence of Anncaliia algerae insect isolate PRA339.</title>
        <authorList>
            <consortium name="The Broad Institute Genome Sequencing Platform"/>
            <consortium name="The Broad Institute Genome Sequencing Center for Infectious Disease"/>
            <person name="Cuomo C."/>
            <person name="Becnel J."/>
            <person name="Sanscrainte N."/>
            <person name="Walker B."/>
            <person name="Young S.K."/>
            <person name="Zeng Q."/>
            <person name="Gargeya S."/>
            <person name="Fitzgerald M."/>
            <person name="Haas B."/>
            <person name="Abouelleil A."/>
            <person name="Alvarado L."/>
            <person name="Arachchi H.M."/>
            <person name="Berlin A.M."/>
            <person name="Chapman S.B."/>
            <person name="Dewar J."/>
            <person name="Goldberg J."/>
            <person name="Griggs A."/>
            <person name="Gujja S."/>
            <person name="Hansen M."/>
            <person name="Howarth C."/>
            <person name="Imamovic A."/>
            <person name="Larimer J."/>
            <person name="McCowan C."/>
            <person name="Murphy C."/>
            <person name="Neiman D."/>
            <person name="Pearson M."/>
            <person name="Priest M."/>
            <person name="Roberts A."/>
            <person name="Saif S."/>
            <person name="Shea T."/>
            <person name="Sisk P."/>
            <person name="Sykes S."/>
            <person name="Wortman J."/>
            <person name="Nusbaum C."/>
            <person name="Birren B."/>
        </authorList>
    </citation>
    <scope>NUCLEOTIDE SEQUENCE [LARGE SCALE GENOMIC DNA]</scope>
    <source>
        <strain evidence="2 3">PRA339</strain>
    </source>
</reference>
<keyword evidence="1" id="KW-1133">Transmembrane helix</keyword>
<reference evidence="3" key="1">
    <citation type="submission" date="2013-02" db="EMBL/GenBank/DDBJ databases">
        <authorList>
            <consortium name="The Broad Institute Genome Sequencing Platform"/>
            <person name="Cuomo C."/>
            <person name="Becnel J."/>
            <person name="Sanscrainte N."/>
            <person name="Walker B."/>
            <person name="Young S.K."/>
            <person name="Zeng Q."/>
            <person name="Gargeya S."/>
            <person name="Fitzgerald M."/>
            <person name="Haas B."/>
            <person name="Abouelleil A."/>
            <person name="Alvarado L."/>
            <person name="Arachchi H.M."/>
            <person name="Berlin A.M."/>
            <person name="Chapman S.B."/>
            <person name="Dewar J."/>
            <person name="Goldberg J."/>
            <person name="Griggs A."/>
            <person name="Gujja S."/>
            <person name="Hansen M."/>
            <person name="Howarth C."/>
            <person name="Imamovic A."/>
            <person name="Larimer J."/>
            <person name="McCowan C."/>
            <person name="Murphy C."/>
            <person name="Neiman D."/>
            <person name="Pearson M."/>
            <person name="Priest M."/>
            <person name="Roberts A."/>
            <person name="Saif S."/>
            <person name="Shea T."/>
            <person name="Sisk P."/>
            <person name="Sykes S."/>
            <person name="Wortman J."/>
            <person name="Nusbaum C."/>
            <person name="Birren B."/>
        </authorList>
    </citation>
    <scope>NUCLEOTIDE SEQUENCE [LARGE SCALE GENOMIC DNA]</scope>
    <source>
        <strain evidence="3">PRA339</strain>
    </source>
</reference>
<feature type="transmembrane region" description="Helical" evidence="1">
    <location>
        <begin position="105"/>
        <end position="125"/>
    </location>
</feature>
<dbReference type="AlphaFoldDB" id="A0A059F007"/>
<keyword evidence="3" id="KW-1185">Reference proteome</keyword>
<sequence>MNSDTMSLALFFGAIFPLLYLTYFISKSYQVKRVIQMTKSFNIPAHIAIFLNCLLINLDFFISLLTKDPYDTSFAFFKNIINYSFYTPFFIGLVLIYCRKVRINAYLFNGMIGLPALFNLIYFISIVISKFNVFTFLVFAFLLIQFIIFYIKNIKEEFTIENTVYIEIFDYSHKFYRLLNNLDKLLTMVFDHIFGGL</sequence>
<dbReference type="HOGENOM" id="CLU_1387159_0_0_1"/>
<organism evidence="2 3">
    <name type="scientific">Anncaliia algerae PRA339</name>
    <dbReference type="NCBI Taxonomy" id="1288291"/>
    <lineage>
        <taxon>Eukaryota</taxon>
        <taxon>Fungi</taxon>
        <taxon>Fungi incertae sedis</taxon>
        <taxon>Microsporidia</taxon>
        <taxon>Tubulinosematoidea</taxon>
        <taxon>Tubulinosematidae</taxon>
        <taxon>Anncaliia</taxon>
    </lineage>
</organism>
<protein>
    <submittedName>
        <fullName evidence="2">Uncharacterized protein</fullName>
    </submittedName>
</protein>
<feature type="transmembrane region" description="Helical" evidence="1">
    <location>
        <begin position="6"/>
        <end position="26"/>
    </location>
</feature>
<dbReference type="OrthoDB" id="2197550at2759"/>
<dbReference type="VEuPathDB" id="MicrosporidiaDB:H312_02013"/>
<proteinExistence type="predicted"/>
<feature type="transmembrane region" description="Helical" evidence="1">
    <location>
        <begin position="131"/>
        <end position="151"/>
    </location>
</feature>
<keyword evidence="1" id="KW-0472">Membrane</keyword>
<feature type="non-terminal residue" evidence="2">
    <location>
        <position position="197"/>
    </location>
</feature>
<dbReference type="EMBL" id="KK365172">
    <property type="protein sequence ID" value="KCZ80593.1"/>
    <property type="molecule type" value="Genomic_DNA"/>
</dbReference>
<gene>
    <name evidence="2" type="ORF">H312_02013</name>
</gene>
<feature type="transmembrane region" description="Helical" evidence="1">
    <location>
        <begin position="47"/>
        <end position="65"/>
    </location>
</feature>
<feature type="transmembrane region" description="Helical" evidence="1">
    <location>
        <begin position="80"/>
        <end position="98"/>
    </location>
</feature>
<dbReference type="Proteomes" id="UP000030655">
    <property type="component" value="Unassembled WGS sequence"/>
</dbReference>
<name>A0A059F007_9MICR</name>
<evidence type="ECO:0000313" key="3">
    <source>
        <dbReference type="Proteomes" id="UP000030655"/>
    </source>
</evidence>
<evidence type="ECO:0000256" key="1">
    <source>
        <dbReference type="SAM" id="Phobius"/>
    </source>
</evidence>
<accession>A0A059F007</accession>